<dbReference type="GO" id="GO:0000978">
    <property type="term" value="F:RNA polymerase II cis-regulatory region sequence-specific DNA binding"/>
    <property type="evidence" value="ECO:0007669"/>
    <property type="project" value="InterPro"/>
</dbReference>
<dbReference type="InterPro" id="IPR015633">
    <property type="entry name" value="E2F"/>
</dbReference>
<keyword evidence="2 5" id="KW-0805">Transcription regulation</keyword>
<evidence type="ECO:0000256" key="6">
    <source>
        <dbReference type="SAM" id="Coils"/>
    </source>
</evidence>
<evidence type="ECO:0000256" key="4">
    <source>
        <dbReference type="ARBA" id="ARBA00023163"/>
    </source>
</evidence>
<evidence type="ECO:0000256" key="2">
    <source>
        <dbReference type="ARBA" id="ARBA00023015"/>
    </source>
</evidence>
<dbReference type="InterPro" id="IPR003316">
    <property type="entry name" value="E2F_WHTH_DNA-bd_dom"/>
</dbReference>
<dbReference type="GO" id="GO:0046983">
    <property type="term" value="F:protein dimerization activity"/>
    <property type="evidence" value="ECO:0007669"/>
    <property type="project" value="InterPro"/>
</dbReference>
<protein>
    <submittedName>
        <fullName evidence="10">E2F/DP family winged-helix DNA-binding domain-containing protein</fullName>
    </submittedName>
</protein>
<comment type="subcellular location">
    <subcellularLocation>
        <location evidence="5">Nucleus</location>
    </subcellularLocation>
</comment>
<evidence type="ECO:0000256" key="1">
    <source>
        <dbReference type="ARBA" id="ARBA00010940"/>
    </source>
</evidence>
<dbReference type="Gene3D" id="1.10.10.10">
    <property type="entry name" value="Winged helix-like DNA-binding domain superfamily/Winged helix DNA-binding domain"/>
    <property type="match status" value="1"/>
</dbReference>
<dbReference type="Proteomes" id="UP000887540">
    <property type="component" value="Unplaced"/>
</dbReference>
<evidence type="ECO:0000259" key="8">
    <source>
        <dbReference type="SMART" id="SM01372"/>
    </source>
</evidence>
<reference evidence="10" key="1">
    <citation type="submission" date="2022-11" db="UniProtKB">
        <authorList>
            <consortium name="WormBaseParasite"/>
        </authorList>
    </citation>
    <scope>IDENTIFICATION</scope>
</reference>
<keyword evidence="5" id="KW-0539">Nucleus</keyword>
<dbReference type="Gene3D" id="6.10.250.540">
    <property type="match status" value="1"/>
</dbReference>
<dbReference type="SUPFAM" id="SSF46785">
    <property type="entry name" value="Winged helix' DNA-binding domain"/>
    <property type="match status" value="1"/>
</dbReference>
<evidence type="ECO:0000256" key="5">
    <source>
        <dbReference type="RuleBase" id="RU003796"/>
    </source>
</evidence>
<dbReference type="InterPro" id="IPR037241">
    <property type="entry name" value="E2F-DP_heterodim"/>
</dbReference>
<dbReference type="FunFam" id="1.10.10.10:FF:000008">
    <property type="entry name" value="E2F transcription factor 1"/>
    <property type="match status" value="1"/>
</dbReference>
<evidence type="ECO:0000256" key="7">
    <source>
        <dbReference type="SAM" id="MobiDB-lite"/>
    </source>
</evidence>
<dbReference type="GO" id="GO:0000981">
    <property type="term" value="F:DNA-binding transcription factor activity, RNA polymerase II-specific"/>
    <property type="evidence" value="ECO:0007669"/>
    <property type="project" value="TreeGrafter"/>
</dbReference>
<evidence type="ECO:0000313" key="10">
    <source>
        <dbReference type="WBParaSite" id="ACRNAN_scaffold540.g16852.t1"/>
    </source>
</evidence>
<dbReference type="AlphaFoldDB" id="A0A914E4W2"/>
<organism evidence="9 10">
    <name type="scientific">Acrobeloides nanus</name>
    <dbReference type="NCBI Taxonomy" id="290746"/>
    <lineage>
        <taxon>Eukaryota</taxon>
        <taxon>Metazoa</taxon>
        <taxon>Ecdysozoa</taxon>
        <taxon>Nematoda</taxon>
        <taxon>Chromadorea</taxon>
        <taxon>Rhabditida</taxon>
        <taxon>Tylenchina</taxon>
        <taxon>Cephalobomorpha</taxon>
        <taxon>Cephaloboidea</taxon>
        <taxon>Cephalobidae</taxon>
        <taxon>Acrobeloides</taxon>
    </lineage>
</organism>
<evidence type="ECO:0000256" key="3">
    <source>
        <dbReference type="ARBA" id="ARBA00023125"/>
    </source>
</evidence>
<dbReference type="WBParaSite" id="ACRNAN_scaffold540.g16852.t1">
    <property type="protein sequence ID" value="ACRNAN_scaffold540.g16852.t1"/>
    <property type="gene ID" value="ACRNAN_scaffold540.g16852"/>
</dbReference>
<feature type="region of interest" description="Disordered" evidence="7">
    <location>
        <begin position="130"/>
        <end position="166"/>
    </location>
</feature>
<dbReference type="Pfam" id="PF16421">
    <property type="entry name" value="E2F_CC-MB"/>
    <property type="match status" value="1"/>
</dbReference>
<accession>A0A914E4W2</accession>
<dbReference type="SUPFAM" id="SSF144074">
    <property type="entry name" value="E2F-DP heterodimerization region"/>
    <property type="match status" value="1"/>
</dbReference>
<comment type="similarity">
    <text evidence="1 5">Belongs to the E2F/DP family.</text>
</comment>
<name>A0A914E4W2_9BILA</name>
<keyword evidence="6" id="KW-0175">Coiled coil</keyword>
<sequence length="487" mass="53391">NQNNSSGRRSPTSGSLAECHRAQTISNVSSTLKTAESLRIEGHPIQQTVFKVTDSSMTPPFNNCVWQHSTPTSYASSEGTSSAVIQKARRRLDLNNLAQNTPSGSGIQIKIEDKSELQLASLVSIGQTPEKQTPKCAARKRAKLKKSPGEPSSPVCGGEFGSESGRQDSSLLRLTKKFLALQSSSNEPGVLNLNEAAEILGVQKRRLYDITNVLEGIELIEKMGKNSIRWKNVGEIERSTEMQWLKDDVNQLANQEAELDMLLSNVTNALKLAKEDPTDKPYSYVRYTDLRSIDGIQDQTVIAIKAPDESYSTIEVSDPRETRKFEIVVRNESGEQLQAFVCPNSNSSNDLPTVVESCTNLSQKTEAASHKQQPTYKEHMNESDENSINAQYAEMKAVNPSLAANLVTPIKMLSASSSQNLTSLCAFPSPLKMIADGPTMENCLSSNTLDELPTDGFLSLDPVPEPSPYLYGLSSHEGIDSLFGRDW</sequence>
<dbReference type="Pfam" id="PF02319">
    <property type="entry name" value="WHD_E2F_TDP"/>
    <property type="match status" value="1"/>
</dbReference>
<proteinExistence type="inferred from homology"/>
<feature type="domain" description="E2F/DP family winged-helix DNA-binding" evidence="8">
    <location>
        <begin position="166"/>
        <end position="232"/>
    </location>
</feature>
<dbReference type="CDD" id="cd14660">
    <property type="entry name" value="E2F_DD"/>
    <property type="match status" value="1"/>
</dbReference>
<dbReference type="PANTHER" id="PTHR12081:SF18">
    <property type="entry name" value="TRANSCRIPTION FACTOR E2F2-RELATED"/>
    <property type="match status" value="1"/>
</dbReference>
<dbReference type="InterPro" id="IPR036390">
    <property type="entry name" value="WH_DNA-bd_sf"/>
</dbReference>
<keyword evidence="9" id="KW-1185">Reference proteome</keyword>
<keyword evidence="3 5" id="KW-0238">DNA-binding</keyword>
<dbReference type="InterPro" id="IPR036388">
    <property type="entry name" value="WH-like_DNA-bd_sf"/>
</dbReference>
<keyword evidence="4 5" id="KW-0804">Transcription</keyword>
<dbReference type="SMART" id="SM01372">
    <property type="entry name" value="E2F_TDP"/>
    <property type="match status" value="1"/>
</dbReference>
<feature type="coiled-coil region" evidence="6">
    <location>
        <begin position="245"/>
        <end position="272"/>
    </location>
</feature>
<dbReference type="PANTHER" id="PTHR12081">
    <property type="entry name" value="TRANSCRIPTION FACTOR E2F"/>
    <property type="match status" value="1"/>
</dbReference>
<evidence type="ECO:0000313" key="9">
    <source>
        <dbReference type="Proteomes" id="UP000887540"/>
    </source>
</evidence>
<dbReference type="InterPro" id="IPR032198">
    <property type="entry name" value="E2F_CC-MB"/>
</dbReference>
<dbReference type="GO" id="GO:0090575">
    <property type="term" value="C:RNA polymerase II transcription regulator complex"/>
    <property type="evidence" value="ECO:0007669"/>
    <property type="project" value="TreeGrafter"/>
</dbReference>
<feature type="compositionally biased region" description="Basic residues" evidence="7">
    <location>
        <begin position="137"/>
        <end position="146"/>
    </location>
</feature>